<evidence type="ECO:0000313" key="3">
    <source>
        <dbReference type="Proteomes" id="UP001652660"/>
    </source>
</evidence>
<feature type="transmembrane region" description="Helical" evidence="1">
    <location>
        <begin position="370"/>
        <end position="389"/>
    </location>
</feature>
<dbReference type="Gene3D" id="1.25.40.20">
    <property type="entry name" value="Ankyrin repeat-containing domain"/>
    <property type="match status" value="1"/>
</dbReference>
<keyword evidence="1" id="KW-0472">Membrane</keyword>
<dbReference type="InterPro" id="IPR036770">
    <property type="entry name" value="Ankyrin_rpt-contain_sf"/>
</dbReference>
<dbReference type="PANTHER" id="PTHR24128:SF24">
    <property type="entry name" value="ANKYRIN REPEAT PROTEIN"/>
    <property type="match status" value="1"/>
</dbReference>
<dbReference type="SMART" id="SM00248">
    <property type="entry name" value="ANK"/>
    <property type="match status" value="6"/>
</dbReference>
<organism evidence="3 4">
    <name type="scientific">Coffea arabica</name>
    <name type="common">Arabian coffee</name>
    <dbReference type="NCBI Taxonomy" id="13443"/>
    <lineage>
        <taxon>Eukaryota</taxon>
        <taxon>Viridiplantae</taxon>
        <taxon>Streptophyta</taxon>
        <taxon>Embryophyta</taxon>
        <taxon>Tracheophyta</taxon>
        <taxon>Spermatophyta</taxon>
        <taxon>Magnoliopsida</taxon>
        <taxon>eudicotyledons</taxon>
        <taxon>Gunneridae</taxon>
        <taxon>Pentapetalae</taxon>
        <taxon>asterids</taxon>
        <taxon>lamiids</taxon>
        <taxon>Gentianales</taxon>
        <taxon>Rubiaceae</taxon>
        <taxon>Ixoroideae</taxon>
        <taxon>Gardenieae complex</taxon>
        <taxon>Bertiereae - Coffeeae clade</taxon>
        <taxon>Coffeeae</taxon>
        <taxon>Coffea</taxon>
    </lineage>
</organism>
<dbReference type="Pfam" id="PF13962">
    <property type="entry name" value="PGG"/>
    <property type="match status" value="1"/>
</dbReference>
<dbReference type="Pfam" id="PF12796">
    <property type="entry name" value="Ank_2"/>
    <property type="match status" value="1"/>
</dbReference>
<evidence type="ECO:0000256" key="1">
    <source>
        <dbReference type="SAM" id="Phobius"/>
    </source>
</evidence>
<protein>
    <submittedName>
        <fullName evidence="4">Ankyrin repeat-containing protein BDA1-like</fullName>
    </submittedName>
</protein>
<dbReference type="GeneID" id="140013068"/>
<name>A0ABM4VF88_COFAR</name>
<evidence type="ECO:0000259" key="2">
    <source>
        <dbReference type="Pfam" id="PF13962"/>
    </source>
</evidence>
<gene>
    <name evidence="4" type="primary">LOC140013068</name>
</gene>
<feature type="transmembrane region" description="Helical" evidence="1">
    <location>
        <begin position="422"/>
        <end position="443"/>
    </location>
</feature>
<keyword evidence="3" id="KW-1185">Reference proteome</keyword>
<dbReference type="RefSeq" id="XP_071918198.1">
    <property type="nucleotide sequence ID" value="XM_072062097.1"/>
</dbReference>
<reference evidence="4" key="1">
    <citation type="submission" date="2025-08" db="UniProtKB">
        <authorList>
            <consortium name="RefSeq"/>
        </authorList>
    </citation>
    <scope>IDENTIFICATION</scope>
    <source>
        <tissue evidence="4">Leaves</tissue>
    </source>
</reference>
<dbReference type="PANTHER" id="PTHR24128">
    <property type="entry name" value="HOMEOBOX PROTEIN WARIAI"/>
    <property type="match status" value="1"/>
</dbReference>
<proteinExistence type="predicted"/>
<evidence type="ECO:0000313" key="4">
    <source>
        <dbReference type="RefSeq" id="XP_071918198.1"/>
    </source>
</evidence>
<keyword evidence="1" id="KW-0812">Transmembrane</keyword>
<dbReference type="Proteomes" id="UP001652660">
    <property type="component" value="Chromosome 8e"/>
</dbReference>
<feature type="transmembrane region" description="Helical" evidence="1">
    <location>
        <begin position="396"/>
        <end position="416"/>
    </location>
</feature>
<dbReference type="InterPro" id="IPR002110">
    <property type="entry name" value="Ankyrin_rpt"/>
</dbReference>
<keyword evidence="1" id="KW-1133">Transmembrane helix</keyword>
<sequence length="502" mass="56543">MEEALNAARREALNAASREGNVDALYDLIQQAPEILSSINVVEYVDTPLHKAARAGQTEFAIELMTLMPSFAKKLNPQGLSPLHLAVMSEAHEPEERARKNETATALIKLDAELVRVKGRARMTPLHYVVIEDNLELLAEFLCACPKSINDLTIKHQSAVHIAVQERKSGALDVLLGWLSRRNKERVLRFKDNDRNTALHIAVETEQLEVVKKLSSKVNRNSLNSKRLTALDIAVQKRNGNIRKFLKHRGGRSADSLPKKEPLHEFLKSKQGPFEKPIGYLIHVDKEMSLDMRNVILVVAVLIITATFQGALQPPGGFWQGNGEPSQKVSTFNRSGNSTKFHVYNFRKQQHVKHDVVGKVIMSPSDFRDFMGGNTVAFVSAILVVFWALPARPYIYSLHISLLFLTYAYLAAVGIISDQNLLTTSLLIVIGLFICGVLVLRFYMHIAKSIFNDAWWLPKLYVLATNTFYQIPTNPVARSLNRFANRLMLHHKVSRLETEEID</sequence>
<feature type="transmembrane region" description="Helical" evidence="1">
    <location>
        <begin position="295"/>
        <end position="312"/>
    </location>
</feature>
<accession>A0ABM4VF88</accession>
<dbReference type="InterPro" id="IPR026961">
    <property type="entry name" value="PGG_dom"/>
</dbReference>
<dbReference type="SUPFAM" id="SSF48403">
    <property type="entry name" value="Ankyrin repeat"/>
    <property type="match status" value="1"/>
</dbReference>
<feature type="domain" description="PGG" evidence="2">
    <location>
        <begin position="291"/>
        <end position="389"/>
    </location>
</feature>